<dbReference type="Pfam" id="PF13525">
    <property type="entry name" value="YfiO"/>
    <property type="match status" value="1"/>
</dbReference>
<comment type="similarity">
    <text evidence="2">Belongs to the CpoB family.</text>
</comment>
<comment type="function">
    <text evidence="2">Mediates coordination of peptidoglycan synthesis and outer membrane constriction during cell division.</text>
</comment>
<dbReference type="RefSeq" id="WP_068374214.1">
    <property type="nucleotide sequence ID" value="NZ_CBCSEB010000004.1"/>
</dbReference>
<organism evidence="5 7">
    <name type="scientific">Kerstersia gyiorum</name>
    <dbReference type="NCBI Taxonomy" id="206506"/>
    <lineage>
        <taxon>Bacteria</taxon>
        <taxon>Pseudomonadati</taxon>
        <taxon>Pseudomonadota</taxon>
        <taxon>Betaproteobacteria</taxon>
        <taxon>Burkholderiales</taxon>
        <taxon>Alcaligenaceae</taxon>
        <taxon>Kerstersia</taxon>
    </lineage>
</organism>
<keyword evidence="1 2" id="KW-0732">Signal</keyword>
<dbReference type="GeneID" id="99725433"/>
<dbReference type="AlphaFoldDB" id="A0A171KNY6"/>
<keyword evidence="2" id="KW-0132">Cell division</keyword>
<dbReference type="EMBL" id="SGWZ01000006">
    <property type="protein sequence ID" value="RZS65290.1"/>
    <property type="molecule type" value="Genomic_DNA"/>
</dbReference>
<evidence type="ECO:0000313" key="6">
    <source>
        <dbReference type="EMBL" id="RZS65290.1"/>
    </source>
</evidence>
<keyword evidence="2" id="KW-0574">Periplasm</keyword>
<dbReference type="PATRIC" id="fig|206506.3.peg.3219"/>
<reference evidence="5 7" key="1">
    <citation type="submission" date="2015-04" db="EMBL/GenBank/DDBJ databases">
        <title>Genome sequence of Kerstersia gyiorum CG1.</title>
        <authorList>
            <person name="Greninger A.L."/>
            <person name="Kozyreva V."/>
            <person name="Chaturvedi V."/>
        </authorList>
    </citation>
    <scope>NUCLEOTIDE SEQUENCE [LARGE SCALE GENOMIC DNA]</scope>
    <source>
        <strain evidence="5 7">CG1</strain>
    </source>
</reference>
<dbReference type="GO" id="GO:0043093">
    <property type="term" value="P:FtsZ-dependent cytokinesis"/>
    <property type="evidence" value="ECO:0007669"/>
    <property type="project" value="UniProtKB-UniRule"/>
</dbReference>
<name>A0A171KNY6_9BURK</name>
<comment type="subcellular location">
    <subcellularLocation>
        <location evidence="2">Periplasm</location>
    </subcellularLocation>
</comment>
<feature type="signal peptide" evidence="2">
    <location>
        <begin position="1"/>
        <end position="29"/>
    </location>
</feature>
<evidence type="ECO:0000256" key="2">
    <source>
        <dbReference type="HAMAP-Rule" id="MF_02066"/>
    </source>
</evidence>
<dbReference type="GO" id="GO:0030288">
    <property type="term" value="C:outer membrane-bounded periplasmic space"/>
    <property type="evidence" value="ECO:0007669"/>
    <property type="project" value="UniProtKB-UniRule"/>
</dbReference>
<dbReference type="InterPro" id="IPR034706">
    <property type="entry name" value="CpoB"/>
</dbReference>
<dbReference type="Proteomes" id="UP000078084">
    <property type="component" value="Unassembled WGS sequence"/>
</dbReference>
<dbReference type="STRING" id="206506.AAV32_15130"/>
<dbReference type="InterPro" id="IPR039565">
    <property type="entry name" value="BamD-like"/>
</dbReference>
<feature type="chain" id="PRO_5034843103" description="Cell division coordinator CpoB" evidence="2">
    <location>
        <begin position="30"/>
        <end position="229"/>
    </location>
</feature>
<sequence precursor="true">MTVSTSSLRKHLLSASILAILATPLTAHAFADDDARRAILELRQQVRQLTEQNQRAQLQLADQIDALQLEVMRLRDQVEHASRSAQQAMEQSAPKPAANTEDSAADPQEQAAYDGAINLFRNGQYGEASEALNAFVVLYPDSSLAPSARFYQGSSRYAQKDYKGAVTLLEDMVNTFPSSQRAPDALLVIAGSKVELNDRAGAKAALQRIVKDYPTTPAAETAAKRLQLL</sequence>
<feature type="domain" description="Outer membrane lipoprotein BamD-like" evidence="4">
    <location>
        <begin position="148"/>
        <end position="221"/>
    </location>
</feature>
<dbReference type="EMBL" id="LBNE01000013">
    <property type="protein sequence ID" value="KKO70603.1"/>
    <property type="molecule type" value="Genomic_DNA"/>
</dbReference>
<keyword evidence="2" id="KW-0131">Cell cycle</keyword>
<dbReference type="OrthoDB" id="8525418at2"/>
<evidence type="ECO:0000259" key="4">
    <source>
        <dbReference type="Pfam" id="PF13525"/>
    </source>
</evidence>
<reference evidence="6 8" key="2">
    <citation type="submission" date="2019-02" db="EMBL/GenBank/DDBJ databases">
        <title>Genomic Encyclopedia of Type Strains, Phase IV (KMG-IV): sequencing the most valuable type-strain genomes for metagenomic binning, comparative biology and taxonomic classification.</title>
        <authorList>
            <person name="Goeker M."/>
        </authorList>
    </citation>
    <scope>NUCLEOTIDE SEQUENCE [LARGE SCALE GENOMIC DNA]</scope>
    <source>
        <strain evidence="6 8">DSM 16618</strain>
    </source>
</reference>
<evidence type="ECO:0000313" key="5">
    <source>
        <dbReference type="EMBL" id="KKO70603.1"/>
    </source>
</evidence>
<comment type="caution">
    <text evidence="5">The sequence shown here is derived from an EMBL/GenBank/DDBJ whole genome shotgun (WGS) entry which is preliminary data.</text>
</comment>
<gene>
    <name evidence="2" type="primary">cpoB</name>
    <name evidence="5" type="ORF">AAV32_15130</name>
    <name evidence="6" type="ORF">EV679_3079</name>
</gene>
<evidence type="ECO:0000256" key="3">
    <source>
        <dbReference type="SAM" id="MobiDB-lite"/>
    </source>
</evidence>
<dbReference type="InterPro" id="IPR011990">
    <property type="entry name" value="TPR-like_helical_dom_sf"/>
</dbReference>
<dbReference type="Gene3D" id="1.25.40.10">
    <property type="entry name" value="Tetratricopeptide repeat domain"/>
    <property type="match status" value="1"/>
</dbReference>
<feature type="region of interest" description="Disordered" evidence="3">
    <location>
        <begin position="80"/>
        <end position="107"/>
    </location>
</feature>
<dbReference type="Proteomes" id="UP000292039">
    <property type="component" value="Unassembled WGS sequence"/>
</dbReference>
<dbReference type="HAMAP" id="MF_02066">
    <property type="entry name" value="CpoB"/>
    <property type="match status" value="1"/>
</dbReference>
<dbReference type="SUPFAM" id="SSF48452">
    <property type="entry name" value="TPR-like"/>
    <property type="match status" value="1"/>
</dbReference>
<accession>A0A171KNY6</accession>
<dbReference type="InterPro" id="IPR014162">
    <property type="entry name" value="CpoB_C"/>
</dbReference>
<protein>
    <recommendedName>
        <fullName evidence="2">Cell division coordinator CpoB</fullName>
    </recommendedName>
</protein>
<dbReference type="NCBIfam" id="TIGR02795">
    <property type="entry name" value="tol_pal_ybgF"/>
    <property type="match status" value="1"/>
</dbReference>
<evidence type="ECO:0000256" key="1">
    <source>
        <dbReference type="ARBA" id="ARBA00022729"/>
    </source>
</evidence>
<evidence type="ECO:0000313" key="7">
    <source>
        <dbReference type="Proteomes" id="UP000078084"/>
    </source>
</evidence>
<evidence type="ECO:0000313" key="8">
    <source>
        <dbReference type="Proteomes" id="UP000292039"/>
    </source>
</evidence>
<keyword evidence="7" id="KW-1185">Reference proteome</keyword>
<proteinExistence type="inferred from homology"/>